<feature type="transmembrane region" description="Helical" evidence="1">
    <location>
        <begin position="200"/>
        <end position="221"/>
    </location>
</feature>
<keyword evidence="1" id="KW-0812">Transmembrane</keyword>
<dbReference type="RefSeq" id="WP_181886597.1">
    <property type="nucleotide sequence ID" value="NZ_CP059472.1"/>
</dbReference>
<keyword evidence="5" id="KW-1185">Reference proteome</keyword>
<feature type="transmembrane region" description="Helical" evidence="1">
    <location>
        <begin position="176"/>
        <end position="194"/>
    </location>
</feature>
<evidence type="ECO:0000313" key="3">
    <source>
        <dbReference type="EMBL" id="QMS98117.1"/>
    </source>
</evidence>
<name>A0A7D7LRH3_9FLAO</name>
<feature type="transmembrane region" description="Helical" evidence="1">
    <location>
        <begin position="84"/>
        <end position="101"/>
    </location>
</feature>
<dbReference type="KEGG" id="cbau:H1R16_10490"/>
<sequence length="279" mass="32733">MIQPDKRCKNCGQHLLLHQKFCHHCGQKTATHRIDFHFLIHEIQHGIFHVDGGILYTLRQLFTRPGHMLRDYLDGKRQPHFKPLLLVVILGSLCSLIQYMLKPRTENQEEGERITTQITDTAASKYVDFQGLIEYFREIFNWLGGHFAITVLLMLPAAALGFYLGFRKYRYNYAEWLVILLFLTAQSLAVYAFFIPFNQLAGISIGWFYLISWLLITISLIQFCDCVRKRFVIIRSFWSMFLTYFISLFYIITAVFMLAFIGLVRYGYTGLLPKLIESW</sequence>
<gene>
    <name evidence="3" type="ORF">H1R16_10490</name>
    <name evidence="2" type="ORF">H2507_04975</name>
</gene>
<reference evidence="3 4" key="1">
    <citation type="submission" date="2020-07" db="EMBL/GenBank/DDBJ databases">
        <title>Chryseobacterium sp.cx-624.</title>
        <authorList>
            <person name="Yang C."/>
        </authorList>
    </citation>
    <scope>NUCLEOTIDE SEQUENCE [LARGE SCALE GENOMIC DNA]</scope>
    <source>
        <strain evidence="4">cx-624</strain>
        <strain evidence="3">Cx-624</strain>
    </source>
</reference>
<evidence type="ECO:0000313" key="4">
    <source>
        <dbReference type="Proteomes" id="UP000515349"/>
    </source>
</evidence>
<dbReference type="Pfam" id="PF12412">
    <property type="entry name" value="DUF3667"/>
    <property type="match status" value="1"/>
</dbReference>
<dbReference type="Proteomes" id="UP000515349">
    <property type="component" value="Chromosome"/>
</dbReference>
<reference evidence="5" key="2">
    <citation type="submission" date="2020-07" db="EMBL/GenBank/DDBJ databases">
        <title>Flavobacterium sp. xlx-214.</title>
        <authorList>
            <person name="Yang C."/>
        </authorList>
    </citation>
    <scope>NUCLEOTIDE SEQUENCE [LARGE SCALE GENOMIC DNA]</scope>
    <source>
        <strain evidence="5">CX-624</strain>
    </source>
</reference>
<protein>
    <submittedName>
        <fullName evidence="3">DUF3667 domain-containing protein</fullName>
    </submittedName>
</protein>
<feature type="transmembrane region" description="Helical" evidence="1">
    <location>
        <begin position="241"/>
        <end position="264"/>
    </location>
</feature>
<dbReference type="AlphaFoldDB" id="A0A7D7LRH3"/>
<organism evidence="3 4">
    <name type="scientific">Marnyiella aurantia</name>
    <dbReference type="NCBI Taxonomy" id="2758037"/>
    <lineage>
        <taxon>Bacteria</taxon>
        <taxon>Pseudomonadati</taxon>
        <taxon>Bacteroidota</taxon>
        <taxon>Flavobacteriia</taxon>
        <taxon>Flavobacteriales</taxon>
        <taxon>Weeksellaceae</taxon>
        <taxon>Marnyiella</taxon>
    </lineage>
</organism>
<feature type="transmembrane region" description="Helical" evidence="1">
    <location>
        <begin position="139"/>
        <end position="164"/>
    </location>
</feature>
<evidence type="ECO:0000313" key="5">
    <source>
        <dbReference type="Proteomes" id="UP000539710"/>
    </source>
</evidence>
<keyword evidence="1" id="KW-0472">Membrane</keyword>
<evidence type="ECO:0000256" key="1">
    <source>
        <dbReference type="SAM" id="Phobius"/>
    </source>
</evidence>
<keyword evidence="1" id="KW-1133">Transmembrane helix</keyword>
<dbReference type="EMBL" id="JACEUX010000001">
    <property type="protein sequence ID" value="MBA5246517.1"/>
    <property type="molecule type" value="Genomic_DNA"/>
</dbReference>
<proteinExistence type="predicted"/>
<dbReference type="EMBL" id="CP059472">
    <property type="protein sequence ID" value="QMS98117.1"/>
    <property type="molecule type" value="Genomic_DNA"/>
</dbReference>
<evidence type="ECO:0000313" key="2">
    <source>
        <dbReference type="EMBL" id="MBA5246517.1"/>
    </source>
</evidence>
<reference evidence="2" key="3">
    <citation type="submission" date="2020-07" db="EMBL/GenBank/DDBJ databases">
        <authorList>
            <person name="Yang C."/>
        </authorList>
    </citation>
    <scope>NUCLEOTIDE SEQUENCE</scope>
    <source>
        <strain evidence="2">Cx-624</strain>
    </source>
</reference>
<accession>A0A7D7LRH3</accession>
<dbReference type="Proteomes" id="UP000539710">
    <property type="component" value="Unassembled WGS sequence"/>
</dbReference>
<dbReference type="InterPro" id="IPR022134">
    <property type="entry name" value="DUF3667"/>
</dbReference>